<organism evidence="1 2">
    <name type="scientific">Acinetobacter guillouiae</name>
    <name type="common">Acinetobacter genomosp. 11</name>
    <dbReference type="NCBI Taxonomy" id="106649"/>
    <lineage>
        <taxon>Bacteria</taxon>
        <taxon>Pseudomonadati</taxon>
        <taxon>Pseudomonadota</taxon>
        <taxon>Gammaproteobacteria</taxon>
        <taxon>Moraxellales</taxon>
        <taxon>Moraxellaceae</taxon>
        <taxon>Acinetobacter</taxon>
    </lineage>
</organism>
<dbReference type="AlphaFoldDB" id="A0A8X8GL68"/>
<proteinExistence type="predicted"/>
<sequence length="224" mass="25261">MAFRAYESIKDGAAFAEKYLLSKLTDLTEKERERSRQKLMDLMDILGPVVDFYPAWHPLLVDAKQHYDIVSPNSECGYKGLDHTVLFANGFITCPYDDGQSVLDSVFNLSSNSAATIFAERLTEKLYNSNSTAIVVYCQWDKPLCGDGTIPPSLAVPLLLEKMLPYWKSSKYAETWDSMSEVILGKPHGKRSSLLINQETGLILKKIWESLINTGMYGPIQIRH</sequence>
<protein>
    <submittedName>
        <fullName evidence="1">Uncharacterized protein</fullName>
    </submittedName>
</protein>
<comment type="caution">
    <text evidence="1">The sequence shown here is derived from an EMBL/GenBank/DDBJ whole genome shotgun (WGS) entry which is preliminary data.</text>
</comment>
<dbReference type="Proteomes" id="UP000887320">
    <property type="component" value="Unassembled WGS sequence"/>
</dbReference>
<dbReference type="RefSeq" id="WP_234623634.1">
    <property type="nucleotide sequence ID" value="NZ_JAHWXT010000004.1"/>
</dbReference>
<accession>A0A8X8GL68</accession>
<dbReference type="EMBL" id="JAHWXT010000004">
    <property type="protein sequence ID" value="MCF0265459.1"/>
    <property type="molecule type" value="Genomic_DNA"/>
</dbReference>
<reference evidence="1" key="1">
    <citation type="submission" date="2021-07" db="EMBL/GenBank/DDBJ databases">
        <authorList>
            <person name="Fernandez M."/>
            <person name="Pereira P."/>
            <person name="Torres Tejerizo G.A."/>
            <person name="Gonzalez P."/>
            <person name="Agostini E."/>
        </authorList>
    </citation>
    <scope>NUCLEOTIDE SEQUENCE</scope>
    <source>
        <strain evidence="1">SFC 500-1A</strain>
    </source>
</reference>
<evidence type="ECO:0000313" key="1">
    <source>
        <dbReference type="EMBL" id="MCF0265459.1"/>
    </source>
</evidence>
<name>A0A8X8GL68_ACIGI</name>
<gene>
    <name evidence="1" type="ORF">KW868_13465</name>
</gene>
<evidence type="ECO:0000313" key="2">
    <source>
        <dbReference type="Proteomes" id="UP000887320"/>
    </source>
</evidence>